<reference evidence="1 2" key="1">
    <citation type="journal article" date="2021" name="Genome Biol. Evol.">
        <title>Complete Genome Sequencing of a Novel Gloeobacter Species from a Waterfall Cave in Mexico.</title>
        <authorList>
            <person name="Saw J.H."/>
            <person name="Cardona T."/>
            <person name="Montejano G."/>
        </authorList>
    </citation>
    <scope>NUCLEOTIDE SEQUENCE [LARGE SCALE GENOMIC DNA]</scope>
    <source>
        <strain evidence="1">MG652769</strain>
    </source>
</reference>
<dbReference type="EMBL" id="CP063845">
    <property type="protein sequence ID" value="UFP94211.1"/>
    <property type="molecule type" value="Genomic_DNA"/>
</dbReference>
<name>A0ABY3PKP7_9CYAN</name>
<gene>
    <name evidence="1" type="ORF">ISF26_21020</name>
</gene>
<dbReference type="RefSeq" id="WP_230841266.1">
    <property type="nucleotide sequence ID" value="NZ_CP063845.1"/>
</dbReference>
<dbReference type="Proteomes" id="UP001054846">
    <property type="component" value="Chromosome"/>
</dbReference>
<proteinExistence type="predicted"/>
<evidence type="ECO:0000313" key="1">
    <source>
        <dbReference type="EMBL" id="UFP94211.1"/>
    </source>
</evidence>
<evidence type="ECO:0000313" key="2">
    <source>
        <dbReference type="Proteomes" id="UP001054846"/>
    </source>
</evidence>
<keyword evidence="2" id="KW-1185">Reference proteome</keyword>
<sequence length="147" mass="16441">MLERGRIYNYTTQHISHQYLDALTLAAKGAAQAGTRVLRASESVNLFRAVSPDEFEDIFRIGGFRPRPDGRSLEAKEFGLNLEETIKFADTYSDLAAVVKVTVPRELLNSLDTTIVDSAIFRSGTVIVQFKKLGVFNRSIIKIEQAF</sequence>
<accession>A0ABY3PKP7</accession>
<protein>
    <submittedName>
        <fullName evidence="1">Uncharacterized protein</fullName>
    </submittedName>
</protein>
<organism evidence="1 2">
    <name type="scientific">Gloeobacter morelensis MG652769</name>
    <dbReference type="NCBI Taxonomy" id="2781736"/>
    <lineage>
        <taxon>Bacteria</taxon>
        <taxon>Bacillati</taxon>
        <taxon>Cyanobacteriota</taxon>
        <taxon>Cyanophyceae</taxon>
        <taxon>Gloeobacterales</taxon>
        <taxon>Gloeobacteraceae</taxon>
        <taxon>Gloeobacter</taxon>
        <taxon>Gloeobacter morelensis</taxon>
    </lineage>
</organism>